<dbReference type="GO" id="GO:0042910">
    <property type="term" value="F:xenobiotic transmembrane transporter activity"/>
    <property type="evidence" value="ECO:0007669"/>
    <property type="project" value="InterPro"/>
</dbReference>
<sequence>MKISEILRLAIPISIQSLVFSCLGYIDIFMVSKLGEANVAAIGIAAKVTWLNITLLISLTATLSIFLSNYVGSGNVKSQTSIIQISLLFLLTVSTIQSIIQALFSYHVSSIFTDNLEVSLLCSTYLKYTSPLYLFSSLSLIIDTINRCHKKPSISTKITILEVIIAVFLNWVMIYGNLSFPEMGIIGAALSTTIARIIRTIVGSYILVKIYTYKYFISTIYLNSFKPLVVDYFSKFLPILLTNIIWSLGIATYQFLIGKLGVDYIALHSVISSIESAFLAISWGVATSSGILVARRLGYGYSIAELDRYLKKQKLSVYLYSLVTSVTFFIVLYYFSIYYNVRYDFTYLLFFPLIFLLKCISVYYLTILQNCGDTKNNLKLNFICQWLVSIPISTVLIIHLNCTYISILAMLTVEELLKVVFLHVRLKNLSWIDDVKLARGC</sequence>
<dbReference type="Pfam" id="PF01554">
    <property type="entry name" value="MatE"/>
    <property type="match status" value="2"/>
</dbReference>
<gene>
    <name evidence="2" type="ORF">GPY51_03660</name>
</gene>
<proteinExistence type="predicted"/>
<evidence type="ECO:0000313" key="3">
    <source>
        <dbReference type="Proteomes" id="UP000479300"/>
    </source>
</evidence>
<dbReference type="PROSITE" id="PS51257">
    <property type="entry name" value="PROKAR_LIPOPROTEIN"/>
    <property type="match status" value="1"/>
</dbReference>
<reference evidence="2 3" key="1">
    <citation type="submission" date="2019-12" db="EMBL/GenBank/DDBJ databases">
        <title>Engineering Photorhabdus to improve their lethality against agricultural pests.</title>
        <authorList>
            <person name="Machado R.A.R."/>
        </authorList>
    </citation>
    <scope>NUCLEOTIDE SEQUENCE [LARGE SCALE GENOMIC DNA]</scope>
    <source>
        <strain evidence="2 3">EN01</strain>
    </source>
</reference>
<evidence type="ECO:0008006" key="4">
    <source>
        <dbReference type="Google" id="ProtNLM"/>
    </source>
</evidence>
<dbReference type="PANTHER" id="PTHR43298:SF2">
    <property type="entry name" value="FMN_FAD EXPORTER YEEO-RELATED"/>
    <property type="match status" value="1"/>
</dbReference>
<name>A0A6L9JJQ1_PHOLM</name>
<evidence type="ECO:0000313" key="2">
    <source>
        <dbReference type="EMBL" id="NDL37906.1"/>
    </source>
</evidence>
<dbReference type="PANTHER" id="PTHR43298">
    <property type="entry name" value="MULTIDRUG RESISTANCE PROTEIN NORM-RELATED"/>
    <property type="match status" value="1"/>
</dbReference>
<accession>A0A6L9JJQ1</accession>
<dbReference type="Proteomes" id="UP000479300">
    <property type="component" value="Unassembled WGS sequence"/>
</dbReference>
<dbReference type="GO" id="GO:0005886">
    <property type="term" value="C:plasma membrane"/>
    <property type="evidence" value="ECO:0007669"/>
    <property type="project" value="TreeGrafter"/>
</dbReference>
<protein>
    <recommendedName>
        <fullName evidence="4">MATE family efflux transporter</fullName>
    </recommendedName>
</protein>
<comment type="caution">
    <text evidence="2">The sequence shown here is derived from an EMBL/GenBank/DDBJ whole genome shotgun (WGS) entry which is preliminary data.</text>
</comment>
<dbReference type="GO" id="GO:0015297">
    <property type="term" value="F:antiporter activity"/>
    <property type="evidence" value="ECO:0007669"/>
    <property type="project" value="InterPro"/>
</dbReference>
<dbReference type="InterPro" id="IPR002528">
    <property type="entry name" value="MATE_fam"/>
</dbReference>
<dbReference type="EMBL" id="WSFA01000006">
    <property type="protein sequence ID" value="NDL37906.1"/>
    <property type="molecule type" value="Genomic_DNA"/>
</dbReference>
<dbReference type="InterPro" id="IPR050222">
    <property type="entry name" value="MATE_MdtK"/>
</dbReference>
<evidence type="ECO:0000256" key="1">
    <source>
        <dbReference type="ARBA" id="ARBA00022448"/>
    </source>
</evidence>
<keyword evidence="1" id="KW-0813">Transport</keyword>
<organism evidence="2 3">
    <name type="scientific">Photorhabdus laumondii subsp. laumondii</name>
    <name type="common">Photorhabdus luminescens subsp. laumondii</name>
    <dbReference type="NCBI Taxonomy" id="141679"/>
    <lineage>
        <taxon>Bacteria</taxon>
        <taxon>Pseudomonadati</taxon>
        <taxon>Pseudomonadota</taxon>
        <taxon>Gammaproteobacteria</taxon>
        <taxon>Enterobacterales</taxon>
        <taxon>Morganellaceae</taxon>
        <taxon>Photorhabdus</taxon>
    </lineage>
</organism>
<dbReference type="RefSeq" id="WP_112872229.1">
    <property type="nucleotide sequence ID" value="NZ_CAWPGE010000001.1"/>
</dbReference>
<dbReference type="AlphaFoldDB" id="A0A6L9JJQ1"/>